<dbReference type="Proteomes" id="UP000243904">
    <property type="component" value="Chromosome I"/>
</dbReference>
<name>A0A1H1V4A1_9BRAD</name>
<dbReference type="EMBL" id="LT629750">
    <property type="protein sequence ID" value="SDS79555.1"/>
    <property type="molecule type" value="Genomic_DNA"/>
</dbReference>
<protein>
    <submittedName>
        <fullName evidence="1">Uncharacterized protein</fullName>
    </submittedName>
</protein>
<accession>A0A1H1V4A1</accession>
<gene>
    <name evidence="1" type="ORF">SAMN05444158_3239</name>
</gene>
<evidence type="ECO:0000313" key="2">
    <source>
        <dbReference type="Proteomes" id="UP000243904"/>
    </source>
</evidence>
<dbReference type="AlphaFoldDB" id="A0A1H1V4A1"/>
<evidence type="ECO:0000313" key="1">
    <source>
        <dbReference type="EMBL" id="SDS79555.1"/>
    </source>
</evidence>
<dbReference type="RefSeq" id="WP_146687970.1">
    <property type="nucleotide sequence ID" value="NZ_LT629750.1"/>
</dbReference>
<reference evidence="2" key="1">
    <citation type="submission" date="2016-10" db="EMBL/GenBank/DDBJ databases">
        <authorList>
            <person name="Varghese N."/>
            <person name="Submissions S."/>
        </authorList>
    </citation>
    <scope>NUCLEOTIDE SEQUENCE [LARGE SCALE GENOMIC DNA]</scope>
    <source>
        <strain evidence="2">GAS369</strain>
    </source>
</reference>
<proteinExistence type="predicted"/>
<organism evidence="1 2">
    <name type="scientific">Bradyrhizobium canariense</name>
    <dbReference type="NCBI Taxonomy" id="255045"/>
    <lineage>
        <taxon>Bacteria</taxon>
        <taxon>Pseudomonadati</taxon>
        <taxon>Pseudomonadota</taxon>
        <taxon>Alphaproteobacteria</taxon>
        <taxon>Hyphomicrobiales</taxon>
        <taxon>Nitrobacteraceae</taxon>
        <taxon>Bradyrhizobium</taxon>
    </lineage>
</organism>
<keyword evidence="2" id="KW-1185">Reference proteome</keyword>
<sequence length="119" mass="12926">MSMKVPVLGSAFGILVAAFIGAVQARDDGRYSLSPLKPWFDSLRSGKGPCCSDADGFALSDPDWESKSGHYRVRVDNEWIDVPDDAVITEPNRAGRTMVWPIKGSLGTSIRCFMPGSMT</sequence>